<evidence type="ECO:0000313" key="2">
    <source>
        <dbReference type="EMBL" id="CAI2196856.1"/>
    </source>
</evidence>
<dbReference type="Proteomes" id="UP001153678">
    <property type="component" value="Unassembled WGS sequence"/>
</dbReference>
<evidence type="ECO:0000256" key="1">
    <source>
        <dbReference type="SAM" id="MobiDB-lite"/>
    </source>
</evidence>
<dbReference type="AlphaFoldDB" id="A0A9W4T904"/>
<name>A0A9W4T904_9GLOM</name>
<protein>
    <submittedName>
        <fullName evidence="2">8347_t:CDS:1</fullName>
    </submittedName>
</protein>
<evidence type="ECO:0000313" key="3">
    <source>
        <dbReference type="Proteomes" id="UP001153678"/>
    </source>
</evidence>
<proteinExistence type="predicted"/>
<gene>
    <name evidence="2" type="ORF">FWILDA_LOCUS17786</name>
</gene>
<feature type="non-terminal residue" evidence="2">
    <location>
        <position position="1"/>
    </location>
</feature>
<organism evidence="2 3">
    <name type="scientific">Funneliformis geosporum</name>
    <dbReference type="NCBI Taxonomy" id="1117311"/>
    <lineage>
        <taxon>Eukaryota</taxon>
        <taxon>Fungi</taxon>
        <taxon>Fungi incertae sedis</taxon>
        <taxon>Mucoromycota</taxon>
        <taxon>Glomeromycotina</taxon>
        <taxon>Glomeromycetes</taxon>
        <taxon>Glomerales</taxon>
        <taxon>Glomeraceae</taxon>
        <taxon>Funneliformis</taxon>
    </lineage>
</organism>
<reference evidence="2" key="1">
    <citation type="submission" date="2022-08" db="EMBL/GenBank/DDBJ databases">
        <authorList>
            <person name="Kallberg Y."/>
            <person name="Tangrot J."/>
            <person name="Rosling A."/>
        </authorList>
    </citation>
    <scope>NUCLEOTIDE SEQUENCE</scope>
    <source>
        <strain evidence="2">Wild A</strain>
    </source>
</reference>
<sequence length="120" mass="14013">NCCNKNNEKFILNIYIDKENFKKEIKEKIVQMLEEPPINLSEKVKLNVSIGLNSKDYPGIQLADIVANGLQRGHKKTDSPREFRNVFEGDYWDKNSCGKNMKNKQEKKTKSQRVRKRIKG</sequence>
<dbReference type="InterPro" id="IPR024524">
    <property type="entry name" value="DUF3800"/>
</dbReference>
<feature type="region of interest" description="Disordered" evidence="1">
    <location>
        <begin position="98"/>
        <end position="120"/>
    </location>
</feature>
<dbReference type="EMBL" id="CAMKVN010015122">
    <property type="protein sequence ID" value="CAI2196856.1"/>
    <property type="molecule type" value="Genomic_DNA"/>
</dbReference>
<feature type="compositionally biased region" description="Basic residues" evidence="1">
    <location>
        <begin position="110"/>
        <end position="120"/>
    </location>
</feature>
<dbReference type="Pfam" id="PF12686">
    <property type="entry name" value="DUF3800"/>
    <property type="match status" value="1"/>
</dbReference>
<keyword evidence="3" id="KW-1185">Reference proteome</keyword>
<comment type="caution">
    <text evidence="2">The sequence shown here is derived from an EMBL/GenBank/DDBJ whole genome shotgun (WGS) entry which is preliminary data.</text>
</comment>
<accession>A0A9W4T904</accession>